<feature type="compositionally biased region" description="Polar residues" evidence="1">
    <location>
        <begin position="2225"/>
        <end position="2237"/>
    </location>
</feature>
<dbReference type="OrthoDB" id="913480at2759"/>
<feature type="region of interest" description="Disordered" evidence="1">
    <location>
        <begin position="791"/>
        <end position="859"/>
    </location>
</feature>
<keyword evidence="3" id="KW-1185">Reference proteome</keyword>
<gene>
    <name evidence="2" type="ORF">Cgig2_017565</name>
</gene>
<proteinExistence type="predicted"/>
<feature type="region of interest" description="Disordered" evidence="1">
    <location>
        <begin position="2040"/>
        <end position="2066"/>
    </location>
</feature>
<feature type="region of interest" description="Disordered" evidence="1">
    <location>
        <begin position="1256"/>
        <end position="1277"/>
    </location>
</feature>
<feature type="compositionally biased region" description="Basic and acidic residues" evidence="1">
    <location>
        <begin position="293"/>
        <end position="312"/>
    </location>
</feature>
<feature type="region of interest" description="Disordered" evidence="1">
    <location>
        <begin position="2220"/>
        <end position="2258"/>
    </location>
</feature>
<feature type="compositionally biased region" description="Polar residues" evidence="1">
    <location>
        <begin position="1265"/>
        <end position="1277"/>
    </location>
</feature>
<evidence type="ECO:0000313" key="2">
    <source>
        <dbReference type="EMBL" id="KAJ8446063.1"/>
    </source>
</evidence>
<protein>
    <submittedName>
        <fullName evidence="2">Uncharacterized protein</fullName>
    </submittedName>
</protein>
<reference evidence="2" key="1">
    <citation type="submission" date="2022-04" db="EMBL/GenBank/DDBJ databases">
        <title>Carnegiea gigantea Genome sequencing and assembly v2.</title>
        <authorList>
            <person name="Copetti D."/>
            <person name="Sanderson M.J."/>
            <person name="Burquez A."/>
            <person name="Wojciechowski M.F."/>
        </authorList>
    </citation>
    <scope>NUCLEOTIDE SEQUENCE</scope>
    <source>
        <strain evidence="2">SGP5-SGP5p</strain>
        <tissue evidence="2">Aerial part</tissue>
    </source>
</reference>
<accession>A0A9Q1KMD9</accession>
<dbReference type="Proteomes" id="UP001153076">
    <property type="component" value="Unassembled WGS sequence"/>
</dbReference>
<evidence type="ECO:0000256" key="1">
    <source>
        <dbReference type="SAM" id="MobiDB-lite"/>
    </source>
</evidence>
<feature type="region of interest" description="Disordered" evidence="1">
    <location>
        <begin position="404"/>
        <end position="429"/>
    </location>
</feature>
<dbReference type="EMBL" id="JAKOGI010000061">
    <property type="protein sequence ID" value="KAJ8446063.1"/>
    <property type="molecule type" value="Genomic_DNA"/>
</dbReference>
<evidence type="ECO:0000313" key="3">
    <source>
        <dbReference type="Proteomes" id="UP001153076"/>
    </source>
</evidence>
<feature type="compositionally biased region" description="Polar residues" evidence="1">
    <location>
        <begin position="979"/>
        <end position="989"/>
    </location>
</feature>
<feature type="compositionally biased region" description="Polar residues" evidence="1">
    <location>
        <begin position="412"/>
        <end position="424"/>
    </location>
</feature>
<name>A0A9Q1KMD9_9CARY</name>
<sequence length="2258" mass="244456">MDFYSMKRKELQTLCKKNGIPANLSNVEMATRLAAIQKVKQQKTFKSCLKNLGTGISSDDDSDMVKIKGRKRVKFSPENETFEFEKTDPRELRLLARKRRSMAKSELGKNPVLVSVGNLVAECEEVGTVDEALGRNLRGKSMVESNTVFVSQDVSNVAKHVEKENQGRSLRSCSRKAEHKNVLLSLCVEKKVKRGKQGDEIVKGGVVNRADRLSDKIADHIGNTHMVTRRSLRSGGITADNLAKSAAAAGVLERSKLIEKDLNKKGANILQVPRRSVRHAKTAKGGDLTSVSKGREDDKSSDGDGAKNHTDNCVETALDSRKRRRAGNKATDRKHQSFEEVSQGYVDQQNGNGKKPVDARAFVGRRQRSTEGVIEGLGQGEVGEFQVFPEECLMRKCIRRKAKNAEKDESSILAQTARRSTRQTGKVKVDASLSAQVADDVPQSVDDLSLDDLSQSDNQGAQLAHEASEAIDNIMEKTDAVRDDGSFGEQSIPGGAGQDHSIEEMTNKTVEGQYHTTLGSASNVQKKEEFDRDIQVCTNSPKQLFLAYDTRRSEDCIGSNDSDEKAPANVGADTCSAARSDGPVVPLLHKNSDCGAKCSAQVINNLVGPVKLHVAAVDDFQEGIISTPASINARKFSAPLAAENFADVSEPVFHSPAKPATPGEREVFNADCELSSSVTDLGDRMMGSEKVASNRIDRLFNHSRNEKLSRRINQLEGSSFVNEENKSENAIKNQVPDHPAAVAHNIDKEVVDQEEAAGARERCERVSRKTECTTCEGFGGQGLNQSVSQEKGLVGGEANSEANAEHYSTSDRSNLSAEAIGELTEEGEESKTVTPLHNRVAGTSSRSTEERKMDASENEDGCEDMSLFSIVGNNLYLQSQVEGDFTAALGLRKKGEEIYKETLDGLAGFQDSGKQNNRVQNDEVTSVKQLEAADGFAHPLLLSIVFRDDVTNPCENKELESQKAAVVSNSDKDFDSARNESSQCLPTVSGKTKYLEQSSTKVVEGHEADTSPCWNESRNPVQCQDREPLQANWASYSRNLTSGSDVKNTRSEVSEWTSVTKRVIFVEMPEISVRHDGNSANLRSRASTVPSGIMEEEVQTISQVQDKSSLIETEETSQSSEILHDSFTAQECYELECTVENVDVLPCKSAEVNKSVSKLFTNDMHNASENPGEGKLVEAASISRTGREGLCSIPFSALNHEPEAKDSVFPLPRKPQPLVGNEKVTNEIEDPIEDGSEVRCLPSLDDCAGTNNVNVSPKETKHGDVNNSEGPCITNSPGNRNLQKSPCVFKEVSDALIDPGTCNSEEVEFARDQGNRKRGPQNVNGELLGSHVHNVNEAAILIANDHLASERLEDLQRSTFGLDGIHFALGHVEHEENGSPACGANIEELRTGESLCPEDHDDKGNELDSVGRKLIALTSVLTSADEKTLVMPGDAGDRKLFEAAIIREMGYHVICSSPSSPINGDTHYVHVKGDHDADKAEAQDIVCPAVLEPLSFGGNEKPIDEIEGALRDASEIGCAPLLDDSLGTSKDNIALKESELGEVKSSENACMTRSDDSASERQNDLCSSSCGRADVSDVVIDHGRMNTSEEVEADVEINYKHVKSNCNADQAVTCDVFYRAVFESQSFGGNEKPIDQSGQALHDASEYGCALLLVHLVDSQGTGKDNIAPKESELCEVRNPEDACITCSDHLASERQKDLLRSSGSMTGVSDVVMDHENMDNSEVDANRNQGNSRIGQQNMNGGQLDVLLQEKASATVPDHSAFKVSEDSRSSPCAHDGICSGQHSDYKENGCLAKIEEQPLCLAVIDHQDPEGVAVNSVTVDDETLQVLKNSIHGTTENFSEKELVEAATIGEMGCRDLHSSPFSIISWEANIEGAHCDADQAGTMDILYPAMVELEPQLSGGDEKVTKKIEEASEDTSAFRSSPLIGGSAGTSKLDVVLKESQHGEVHSSEDACLIGSDDLASKKPEDLRSAPCEIAEVSDVTEHGKSNSSEVVSGADQVLNSSYELELDQHMLLKDDKSKEGHNVVCVEGVVEMVPPPSLSINSRNSEAVGDMRSNPGSPGGHKLSDVTEVNEMAQKAVSNYPCSTPNPETGYESLKGNSEPALEKLEEDSTSISMRHHPFFKMLENGEVLFDDLEDRCLNMVDPSVVEYYSVVKSKEGEHANPVESAEMCHIAVEHFSNPCGMGTENILGGEDNNDDNSNKAGTFSPLPCAFDNVTGAVQEHNASPSMSGSQRPESAESVSAAWAGSTALHGESS</sequence>
<feature type="compositionally biased region" description="Polar residues" evidence="1">
    <location>
        <begin position="800"/>
        <end position="816"/>
    </location>
</feature>
<feature type="region of interest" description="Disordered" evidence="1">
    <location>
        <begin position="2082"/>
        <end position="2103"/>
    </location>
</feature>
<comment type="caution">
    <text evidence="2">The sequence shown here is derived from an EMBL/GenBank/DDBJ whole genome shotgun (WGS) entry which is preliminary data.</text>
</comment>
<feature type="region of interest" description="Disordered" evidence="1">
    <location>
        <begin position="970"/>
        <end position="989"/>
    </location>
</feature>
<organism evidence="2 3">
    <name type="scientific">Carnegiea gigantea</name>
    <dbReference type="NCBI Taxonomy" id="171969"/>
    <lineage>
        <taxon>Eukaryota</taxon>
        <taxon>Viridiplantae</taxon>
        <taxon>Streptophyta</taxon>
        <taxon>Embryophyta</taxon>
        <taxon>Tracheophyta</taxon>
        <taxon>Spermatophyta</taxon>
        <taxon>Magnoliopsida</taxon>
        <taxon>eudicotyledons</taxon>
        <taxon>Gunneridae</taxon>
        <taxon>Pentapetalae</taxon>
        <taxon>Caryophyllales</taxon>
        <taxon>Cactineae</taxon>
        <taxon>Cactaceae</taxon>
        <taxon>Cactoideae</taxon>
        <taxon>Echinocereeae</taxon>
        <taxon>Carnegiea</taxon>
    </lineage>
</organism>
<feature type="compositionally biased region" description="Polar residues" evidence="1">
    <location>
        <begin position="2082"/>
        <end position="2091"/>
    </location>
</feature>
<feature type="region of interest" description="Disordered" evidence="1">
    <location>
        <begin position="273"/>
        <end position="360"/>
    </location>
</feature>